<proteinExistence type="predicted"/>
<dbReference type="Proteomes" id="UP000271678">
    <property type="component" value="Unassembled WGS sequence"/>
</dbReference>
<accession>A0A3M9LTX5</accession>
<comment type="caution">
    <text evidence="1">The sequence shown here is derived from an EMBL/GenBank/DDBJ whole genome shotgun (WGS) entry which is preliminary data.</text>
</comment>
<keyword evidence="2" id="KW-1185">Reference proteome</keyword>
<dbReference type="EMBL" id="RJJQ01000051">
    <property type="protein sequence ID" value="RNI16395.1"/>
    <property type="molecule type" value="Genomic_DNA"/>
</dbReference>
<protein>
    <recommendedName>
        <fullName evidence="3">Integrase catalytic domain-containing protein</fullName>
    </recommendedName>
</protein>
<evidence type="ECO:0000313" key="1">
    <source>
        <dbReference type="EMBL" id="RNI16395.1"/>
    </source>
</evidence>
<dbReference type="AlphaFoldDB" id="A0A3M9LTX5"/>
<gene>
    <name evidence="1" type="ORF">EFY87_19965</name>
</gene>
<sequence>MFADAPVFAASVGSVGDSYPLAESVDSDCKNELVDNRPLIPGAAKLSLATAEWVTFYNQEPPHSYCDDMTQTRRSSSTTIANVPSYRRQHSQIKVSGNAGMDQGTGICQDVWGQRFLSSWLLVLLFFLGWFVDPGV</sequence>
<evidence type="ECO:0000313" key="2">
    <source>
        <dbReference type="Proteomes" id="UP000271678"/>
    </source>
</evidence>
<name>A0A3M9LTX5_9MICO</name>
<feature type="non-terminal residue" evidence="1">
    <location>
        <position position="136"/>
    </location>
</feature>
<evidence type="ECO:0008006" key="3">
    <source>
        <dbReference type="Google" id="ProtNLM"/>
    </source>
</evidence>
<reference evidence="1 2" key="1">
    <citation type="submission" date="2018-11" db="EMBL/GenBank/DDBJ databases">
        <title>Draft genome of Simplicispira Flexivirga sp. BO-16.</title>
        <authorList>
            <person name="Im W.T."/>
        </authorList>
    </citation>
    <scope>NUCLEOTIDE SEQUENCE [LARGE SCALE GENOMIC DNA]</scope>
    <source>
        <strain evidence="1 2">BO-16</strain>
    </source>
</reference>
<organism evidence="1 2">
    <name type="scientific">Flexivirga caeni</name>
    <dbReference type="NCBI Taxonomy" id="2294115"/>
    <lineage>
        <taxon>Bacteria</taxon>
        <taxon>Bacillati</taxon>
        <taxon>Actinomycetota</taxon>
        <taxon>Actinomycetes</taxon>
        <taxon>Micrococcales</taxon>
        <taxon>Dermacoccaceae</taxon>
        <taxon>Flexivirga</taxon>
    </lineage>
</organism>